<dbReference type="RefSeq" id="WP_132874831.1">
    <property type="nucleotide sequence ID" value="NZ_SLXQ01000001.1"/>
</dbReference>
<dbReference type="InterPro" id="IPR013078">
    <property type="entry name" value="His_Pase_superF_clade-1"/>
</dbReference>
<dbReference type="CDD" id="cd07067">
    <property type="entry name" value="HP_PGM_like"/>
    <property type="match status" value="1"/>
</dbReference>
<proteinExistence type="predicted"/>
<gene>
    <name evidence="1" type="ORF">EV191_101126</name>
</gene>
<protein>
    <submittedName>
        <fullName evidence="1">Phosphohistidine phosphatase</fullName>
    </submittedName>
</protein>
<dbReference type="SUPFAM" id="SSF53254">
    <property type="entry name" value="Phosphoglycerate mutase-like"/>
    <property type="match status" value="1"/>
</dbReference>
<dbReference type="SMART" id="SM00855">
    <property type="entry name" value="PGAM"/>
    <property type="match status" value="1"/>
</dbReference>
<reference evidence="1 2" key="1">
    <citation type="submission" date="2019-03" db="EMBL/GenBank/DDBJ databases">
        <title>Genomic Encyclopedia of Type Strains, Phase IV (KMG-IV): sequencing the most valuable type-strain genomes for metagenomic binning, comparative biology and taxonomic classification.</title>
        <authorList>
            <person name="Goeker M."/>
        </authorList>
    </citation>
    <scope>NUCLEOTIDE SEQUENCE [LARGE SCALE GENOMIC DNA]</scope>
    <source>
        <strain evidence="1 2">DSM 45765</strain>
    </source>
</reference>
<dbReference type="EMBL" id="SLXQ01000001">
    <property type="protein sequence ID" value="TCP56186.1"/>
    <property type="molecule type" value="Genomic_DNA"/>
</dbReference>
<dbReference type="InterPro" id="IPR029033">
    <property type="entry name" value="His_PPase_superfam"/>
</dbReference>
<keyword evidence="2" id="KW-1185">Reference proteome</keyword>
<dbReference type="Gene3D" id="3.40.50.1240">
    <property type="entry name" value="Phosphoglycerate mutase-like"/>
    <property type="match status" value="1"/>
</dbReference>
<dbReference type="AlphaFoldDB" id="A0A4V2SUX3"/>
<accession>A0A4V2SUX3</accession>
<evidence type="ECO:0000313" key="1">
    <source>
        <dbReference type="EMBL" id="TCP56186.1"/>
    </source>
</evidence>
<organism evidence="1 2">
    <name type="scientific">Tamaricihabitans halophyticus</name>
    <dbReference type="NCBI Taxonomy" id="1262583"/>
    <lineage>
        <taxon>Bacteria</taxon>
        <taxon>Bacillati</taxon>
        <taxon>Actinomycetota</taxon>
        <taxon>Actinomycetes</taxon>
        <taxon>Pseudonocardiales</taxon>
        <taxon>Pseudonocardiaceae</taxon>
        <taxon>Tamaricihabitans</taxon>
    </lineage>
</organism>
<dbReference type="Proteomes" id="UP000294911">
    <property type="component" value="Unassembled WGS sequence"/>
</dbReference>
<comment type="caution">
    <text evidence="1">The sequence shown here is derived from an EMBL/GenBank/DDBJ whole genome shotgun (WGS) entry which is preliminary data.</text>
</comment>
<sequence>MTIAPDRILTVMRHAHAAQGFGIEDAERELTEQGIREAHEAASAVGTVGQVLCSTATRARQTLRELRLPAEPNVDYESRIYSGDADTLLDLVRSAPDEAYGLLLVGHNPTVHLFCHSLLGDQTPASFPTAGLVRIAVRGPWHELDSTRCDRVL</sequence>
<evidence type="ECO:0000313" key="2">
    <source>
        <dbReference type="Proteomes" id="UP000294911"/>
    </source>
</evidence>
<dbReference type="OrthoDB" id="9810154at2"/>
<name>A0A4V2SUX3_9PSEU</name>